<organism evidence="2 3">
    <name type="scientific">Rhizophagus clarus</name>
    <dbReference type="NCBI Taxonomy" id="94130"/>
    <lineage>
        <taxon>Eukaryota</taxon>
        <taxon>Fungi</taxon>
        <taxon>Fungi incertae sedis</taxon>
        <taxon>Mucoromycota</taxon>
        <taxon>Glomeromycotina</taxon>
        <taxon>Glomeromycetes</taxon>
        <taxon>Glomerales</taxon>
        <taxon>Glomeraceae</taxon>
        <taxon>Rhizophagus</taxon>
    </lineage>
</organism>
<accession>A0A2Z6RJT0</accession>
<evidence type="ECO:0000313" key="3">
    <source>
        <dbReference type="Proteomes" id="UP000247702"/>
    </source>
</evidence>
<sequence length="183" mass="21820">MNKFKRPDNWMVYYKNNILTHLLEKLRSVRDVLADNIKNTISGKTYISTIIRKLGKGKKSVSQTQIAFAISTCELILNPENSDIHVNETVIKLFLIKNLKKIRENEDFYFYEESDERDEENEKEKDERDKEEKKRDKRKEKKEEGNEGEEEEDYEGTFSYQSSSDEQSKESMRKLRKVYGKKK</sequence>
<comment type="caution">
    <text evidence="2">The sequence shown here is derived from an EMBL/GenBank/DDBJ whole genome shotgun (WGS) entry which is preliminary data.</text>
</comment>
<protein>
    <submittedName>
        <fullName evidence="2">Uncharacterized protein</fullName>
    </submittedName>
</protein>
<evidence type="ECO:0000256" key="1">
    <source>
        <dbReference type="SAM" id="MobiDB-lite"/>
    </source>
</evidence>
<dbReference type="STRING" id="94130.A0A2Z6RJT0"/>
<reference evidence="2 3" key="1">
    <citation type="submission" date="2017-11" db="EMBL/GenBank/DDBJ databases">
        <title>The genome of Rhizophagus clarus HR1 reveals common genetic basis of auxotrophy among arbuscular mycorrhizal fungi.</title>
        <authorList>
            <person name="Kobayashi Y."/>
        </authorList>
    </citation>
    <scope>NUCLEOTIDE SEQUENCE [LARGE SCALE GENOMIC DNA]</scope>
    <source>
        <strain evidence="2 3">HR1</strain>
    </source>
</reference>
<feature type="compositionally biased region" description="Basic residues" evidence="1">
    <location>
        <begin position="174"/>
        <end position="183"/>
    </location>
</feature>
<feature type="compositionally biased region" description="Basic and acidic residues" evidence="1">
    <location>
        <begin position="120"/>
        <end position="134"/>
    </location>
</feature>
<evidence type="ECO:0000313" key="2">
    <source>
        <dbReference type="EMBL" id="GBC02956.1"/>
    </source>
</evidence>
<dbReference type="EMBL" id="BEXD01003859">
    <property type="protein sequence ID" value="GBC02956.1"/>
    <property type="molecule type" value="Genomic_DNA"/>
</dbReference>
<feature type="compositionally biased region" description="Acidic residues" evidence="1">
    <location>
        <begin position="146"/>
        <end position="155"/>
    </location>
</feature>
<dbReference type="Proteomes" id="UP000247702">
    <property type="component" value="Unassembled WGS sequence"/>
</dbReference>
<proteinExistence type="predicted"/>
<feature type="region of interest" description="Disordered" evidence="1">
    <location>
        <begin position="113"/>
        <end position="183"/>
    </location>
</feature>
<dbReference type="AlphaFoldDB" id="A0A2Z6RJT0"/>
<keyword evidence="3" id="KW-1185">Reference proteome</keyword>
<gene>
    <name evidence="2" type="ORF">RclHR1_00490042</name>
</gene>
<name>A0A2Z6RJT0_9GLOM</name>